<reference evidence="4" key="2">
    <citation type="submission" date="2022-03" db="EMBL/GenBank/DDBJ databases">
        <title>Draft title - Genomic analysis of global carrot germplasm unveils the trajectory of domestication and the origin of high carotenoid orange carrot.</title>
        <authorList>
            <person name="Iorizzo M."/>
            <person name="Ellison S."/>
            <person name="Senalik D."/>
            <person name="Macko-Podgorni A."/>
            <person name="Grzebelus D."/>
            <person name="Bostan H."/>
            <person name="Rolling W."/>
            <person name="Curaba J."/>
            <person name="Simon P."/>
        </authorList>
    </citation>
    <scope>NUCLEOTIDE SEQUENCE</scope>
    <source>
        <tissue evidence="4">Leaf</tissue>
    </source>
</reference>
<feature type="region of interest" description="Disordered" evidence="1">
    <location>
        <begin position="86"/>
        <end position="107"/>
    </location>
</feature>
<feature type="compositionally biased region" description="Acidic residues" evidence="1">
    <location>
        <begin position="88"/>
        <end position="99"/>
    </location>
</feature>
<dbReference type="InterPro" id="IPR044509">
    <property type="entry name" value="RIC2/4"/>
</dbReference>
<evidence type="ECO:0000256" key="1">
    <source>
        <dbReference type="SAM" id="MobiDB-lite"/>
    </source>
</evidence>
<dbReference type="PANTHER" id="PTHR46931:SF14">
    <property type="entry name" value="CRIB DOMAIN-CONTAINING PROTEIN RIC2"/>
    <property type="match status" value="1"/>
</dbReference>
<dbReference type="PANTHER" id="PTHR46931">
    <property type="entry name" value="CRIB DOMAIN-CONTAINING PROTEIN RIC2"/>
    <property type="match status" value="1"/>
</dbReference>
<proteinExistence type="predicted"/>
<evidence type="ECO:0000313" key="5">
    <source>
        <dbReference type="Proteomes" id="UP000077755"/>
    </source>
</evidence>
<evidence type="ECO:0000313" key="3">
    <source>
        <dbReference type="EMBL" id="KZN04630.1"/>
    </source>
</evidence>
<reference evidence="3" key="1">
    <citation type="journal article" date="2016" name="Nat. Genet.">
        <title>A high-quality carrot genome assembly provides new insights into carotenoid accumulation and asterid genome evolution.</title>
        <authorList>
            <person name="Iorizzo M."/>
            <person name="Ellison S."/>
            <person name="Senalik D."/>
            <person name="Zeng P."/>
            <person name="Satapoomin P."/>
            <person name="Huang J."/>
            <person name="Bowman M."/>
            <person name="Iovene M."/>
            <person name="Sanseverino W."/>
            <person name="Cavagnaro P."/>
            <person name="Yildiz M."/>
            <person name="Macko-Podgorni A."/>
            <person name="Moranska E."/>
            <person name="Grzebelus E."/>
            <person name="Grzebelus D."/>
            <person name="Ashrafi H."/>
            <person name="Zheng Z."/>
            <person name="Cheng S."/>
            <person name="Spooner D."/>
            <person name="Van Deynze A."/>
            <person name="Simon P."/>
        </authorList>
    </citation>
    <scope>NUCLEOTIDE SEQUENCE [LARGE SCALE GENOMIC DNA]</scope>
    <source>
        <tissue evidence="3">Leaf</tissue>
    </source>
</reference>
<protein>
    <recommendedName>
        <fullName evidence="2">CRIB domain-containing protein</fullName>
    </recommendedName>
</protein>
<accession>A0A166D1R4</accession>
<evidence type="ECO:0000259" key="2">
    <source>
        <dbReference type="PROSITE" id="PS50108"/>
    </source>
</evidence>
<dbReference type="KEGG" id="dcr:108208607"/>
<dbReference type="STRING" id="79200.A0A166D1R4"/>
<feature type="region of interest" description="Disordered" evidence="1">
    <location>
        <begin position="18"/>
        <end position="58"/>
    </location>
</feature>
<dbReference type="EMBL" id="CP093344">
    <property type="protein sequence ID" value="WOG86944.1"/>
    <property type="molecule type" value="Genomic_DNA"/>
</dbReference>
<dbReference type="Gramene" id="KZN04630">
    <property type="protein sequence ID" value="KZN04630"/>
    <property type="gene ID" value="DCAR_005467"/>
</dbReference>
<dbReference type="Proteomes" id="UP000077755">
    <property type="component" value="Chromosome 2"/>
</dbReference>
<dbReference type="EMBL" id="LNRQ01000002">
    <property type="protein sequence ID" value="KZN04630.1"/>
    <property type="molecule type" value="Genomic_DNA"/>
</dbReference>
<keyword evidence="5" id="KW-1185">Reference proteome</keyword>
<dbReference type="AlphaFoldDB" id="A0A166D1R4"/>
<evidence type="ECO:0000313" key="4">
    <source>
        <dbReference type="EMBL" id="WOG86944.1"/>
    </source>
</evidence>
<feature type="compositionally biased region" description="Polar residues" evidence="1">
    <location>
        <begin position="18"/>
        <end position="37"/>
    </location>
</feature>
<organism evidence="3">
    <name type="scientific">Daucus carota subsp. sativus</name>
    <name type="common">Carrot</name>
    <dbReference type="NCBI Taxonomy" id="79200"/>
    <lineage>
        <taxon>Eukaryota</taxon>
        <taxon>Viridiplantae</taxon>
        <taxon>Streptophyta</taxon>
        <taxon>Embryophyta</taxon>
        <taxon>Tracheophyta</taxon>
        <taxon>Spermatophyta</taxon>
        <taxon>Magnoliopsida</taxon>
        <taxon>eudicotyledons</taxon>
        <taxon>Gunneridae</taxon>
        <taxon>Pentapetalae</taxon>
        <taxon>asterids</taxon>
        <taxon>campanulids</taxon>
        <taxon>Apiales</taxon>
        <taxon>Apiaceae</taxon>
        <taxon>Apioideae</taxon>
        <taxon>Scandiceae</taxon>
        <taxon>Daucinae</taxon>
        <taxon>Daucus</taxon>
        <taxon>Daucus sect. Daucus</taxon>
    </lineage>
</organism>
<sequence>MRNGMVVLPMLMGCGSPSSLDVLNPTSTKPKPQSASHLSKKQEGKSEESLLAKTDMNNSFSKPSIAGGIHKLIFKSFSHVFVYKGEGEGSDEDEEEEMEIGAPTDVKHVTHIGIGECDTISSVNVSVA</sequence>
<dbReference type="InterPro" id="IPR000095">
    <property type="entry name" value="CRIB_dom"/>
</dbReference>
<feature type="domain" description="CRIB" evidence="2">
    <location>
        <begin position="100"/>
        <end position="113"/>
    </location>
</feature>
<gene>
    <name evidence="3" type="ORF">DCAR_005467</name>
    <name evidence="4" type="ORF">DCAR_0206163</name>
</gene>
<name>A0A166D1R4_DAUCS</name>
<dbReference type="OMA" id="LHKKPQP"/>
<dbReference type="PROSITE" id="PS50108">
    <property type="entry name" value="CRIB"/>
    <property type="match status" value="1"/>
</dbReference>
<feature type="compositionally biased region" description="Basic and acidic residues" evidence="1">
    <location>
        <begin position="40"/>
        <end position="50"/>
    </location>
</feature>